<comment type="caution">
    <text evidence="11">The sequence shown here is derived from an EMBL/GenBank/DDBJ whole genome shotgun (WGS) entry which is preliminary data.</text>
</comment>
<feature type="compositionally biased region" description="Low complexity" evidence="9">
    <location>
        <begin position="161"/>
        <end position="175"/>
    </location>
</feature>
<evidence type="ECO:0000259" key="10">
    <source>
        <dbReference type="PROSITE" id="PS50263"/>
    </source>
</evidence>
<feature type="region of interest" description="Disordered" evidence="9">
    <location>
        <begin position="136"/>
        <end position="177"/>
    </location>
</feature>
<dbReference type="SUPFAM" id="SSF56317">
    <property type="entry name" value="Carbon-nitrogen hydrolase"/>
    <property type="match status" value="1"/>
</dbReference>
<evidence type="ECO:0000256" key="6">
    <source>
        <dbReference type="ARBA" id="ARBA00023136"/>
    </source>
</evidence>
<comment type="function">
    <text evidence="8">Catalyzes the phospholipid dependent N-acylation of the N-terminal cysteine of apolipoprotein, the last step in lipoprotein maturation.</text>
</comment>
<comment type="pathway">
    <text evidence="8">Protein modification; lipoprotein biosynthesis (N-acyl transfer).</text>
</comment>
<comment type="catalytic activity">
    <reaction evidence="8">
        <text>N-terminal S-1,2-diacyl-sn-glyceryl-L-cysteinyl-[lipoprotein] + a glycerophospholipid = N-acyl-S-1,2-diacyl-sn-glyceryl-L-cysteinyl-[lipoprotein] + a 2-acyl-sn-glycero-3-phospholipid + H(+)</text>
        <dbReference type="Rhea" id="RHEA:48228"/>
        <dbReference type="Rhea" id="RHEA-COMP:14681"/>
        <dbReference type="Rhea" id="RHEA-COMP:14684"/>
        <dbReference type="ChEBI" id="CHEBI:15378"/>
        <dbReference type="ChEBI" id="CHEBI:136912"/>
        <dbReference type="ChEBI" id="CHEBI:140656"/>
        <dbReference type="ChEBI" id="CHEBI:140657"/>
        <dbReference type="ChEBI" id="CHEBI:140660"/>
        <dbReference type="EC" id="2.3.1.269"/>
    </reaction>
</comment>
<feature type="transmembrane region" description="Helical" evidence="8">
    <location>
        <begin position="196"/>
        <end position="226"/>
    </location>
</feature>
<keyword evidence="12" id="KW-1185">Reference proteome</keyword>
<feature type="domain" description="CN hydrolase" evidence="10">
    <location>
        <begin position="410"/>
        <end position="660"/>
    </location>
</feature>
<evidence type="ECO:0000256" key="3">
    <source>
        <dbReference type="ARBA" id="ARBA00022679"/>
    </source>
</evidence>
<dbReference type="Pfam" id="PF20154">
    <property type="entry name" value="LNT_N"/>
    <property type="match status" value="1"/>
</dbReference>
<evidence type="ECO:0000256" key="8">
    <source>
        <dbReference type="HAMAP-Rule" id="MF_01148"/>
    </source>
</evidence>
<dbReference type="InterPro" id="IPR036526">
    <property type="entry name" value="C-N_Hydrolase_sf"/>
</dbReference>
<evidence type="ECO:0000256" key="1">
    <source>
        <dbReference type="ARBA" id="ARBA00004651"/>
    </source>
</evidence>
<name>A0ABN1NTM4_9ACTN</name>
<feature type="transmembrane region" description="Helical" evidence="8">
    <location>
        <begin position="263"/>
        <end position="285"/>
    </location>
</feature>
<sequence>MPSGSDTTAEAAPTGPDADRPGQRTTGSAATPPTEGADGAEGGDAVGGRDPLGGGDAAEGRKPVEGGDAVGGRDAVEDRDAAEGGESGATGAAAPGTAASGAASAVSGAASAARGAAASGRASGTVSAASEAVTAASGSVPDASGTASAASGSVPDASETASAASGSASASSAGGRRPGRLRRLGLLARREARRSALAAVSGLALGLAFPPFGVWPLSLVAVAALALLTHGRTARQGAWTGFAFGGPFFLLLLKWLSVVGWDAVVGLSIIEAAFLALMGAGLALVSRLPVPALWPLWTACLWVAEEWARDRVPFGGFPWGRLAFANTGSPYTPLAALGGAPLVTFGVALTGGALAGAALTLWRLRAAGGFSPRRALPAAGAVAVAAAVTAAGFAVPIPTAADDSVDIAVVQGNVQQPGMDFLGRPMKILDNHAKATLNLAKDIKAGRIAKPDLVIWPENASDLDPFQYREAYARIDEAVKSIGVPVLVGALVDHPTKQGYVENQGIVWDPKSGPGASYTKQHPVPFGEYVPFRQELSKIITRLQRVPRDFYPGDHTGVLNVGPARLGDVICFEVAYDEIVRDTVNAGARAIVVQTNNATYGRSGQPEQQLVMSRLRAIEHGRPVITAATSGISAVVSPDGTIEQRTKEFTQDVLTARIPLRDGKTLADRVGATPEWVLAMVGVLSCAAAIMIGRRGRTDKKGQ</sequence>
<organism evidence="11 12">
    <name type="scientific">Streptomyces rhizosphaericus</name>
    <dbReference type="NCBI Taxonomy" id="114699"/>
    <lineage>
        <taxon>Bacteria</taxon>
        <taxon>Bacillati</taxon>
        <taxon>Actinomycetota</taxon>
        <taxon>Actinomycetes</taxon>
        <taxon>Kitasatosporales</taxon>
        <taxon>Streptomycetaceae</taxon>
        <taxon>Streptomyces</taxon>
        <taxon>Streptomyces violaceusniger group</taxon>
    </lineage>
</organism>
<evidence type="ECO:0000256" key="9">
    <source>
        <dbReference type="SAM" id="MobiDB-lite"/>
    </source>
</evidence>
<dbReference type="HAMAP" id="MF_01148">
    <property type="entry name" value="Lnt"/>
    <property type="match status" value="1"/>
</dbReference>
<keyword evidence="7 8" id="KW-0012">Acyltransferase</keyword>
<keyword evidence="4 8" id="KW-0812">Transmembrane</keyword>
<dbReference type="Pfam" id="PF00795">
    <property type="entry name" value="CN_hydrolase"/>
    <property type="match status" value="1"/>
</dbReference>
<dbReference type="CDD" id="cd07571">
    <property type="entry name" value="ALP_N-acyl_transferase"/>
    <property type="match status" value="1"/>
</dbReference>
<gene>
    <name evidence="8" type="primary">lnt</name>
    <name evidence="11" type="ORF">GCM10009575_004670</name>
</gene>
<comment type="subcellular location">
    <subcellularLocation>
        <location evidence="1 8">Cell membrane</location>
        <topology evidence="1 8">Multi-pass membrane protein</topology>
    </subcellularLocation>
</comment>
<feature type="transmembrane region" description="Helical" evidence="8">
    <location>
        <begin position="676"/>
        <end position="693"/>
    </location>
</feature>
<keyword evidence="5 8" id="KW-1133">Transmembrane helix</keyword>
<evidence type="ECO:0000256" key="7">
    <source>
        <dbReference type="ARBA" id="ARBA00023315"/>
    </source>
</evidence>
<keyword evidence="6 8" id="KW-0472">Membrane</keyword>
<feature type="compositionally biased region" description="Low complexity" evidence="9">
    <location>
        <begin position="89"/>
        <end position="106"/>
    </location>
</feature>
<dbReference type="EMBL" id="BAAAID010000002">
    <property type="protein sequence ID" value="GAA0916341.1"/>
    <property type="molecule type" value="Genomic_DNA"/>
</dbReference>
<reference evidence="11 12" key="1">
    <citation type="journal article" date="2019" name="Int. J. Syst. Evol. Microbiol.">
        <title>The Global Catalogue of Microorganisms (GCM) 10K type strain sequencing project: providing services to taxonomists for standard genome sequencing and annotation.</title>
        <authorList>
            <consortium name="The Broad Institute Genomics Platform"/>
            <consortium name="The Broad Institute Genome Sequencing Center for Infectious Disease"/>
            <person name="Wu L."/>
            <person name="Ma J."/>
        </authorList>
    </citation>
    <scope>NUCLEOTIDE SEQUENCE [LARGE SCALE GENOMIC DNA]</scope>
    <source>
        <strain evidence="11 12">JCM 11444</strain>
    </source>
</reference>
<dbReference type="PANTHER" id="PTHR38686">
    <property type="entry name" value="APOLIPOPROTEIN N-ACYLTRANSFERASE"/>
    <property type="match status" value="1"/>
</dbReference>
<dbReference type="InterPro" id="IPR004563">
    <property type="entry name" value="Apolipo_AcylTrfase"/>
</dbReference>
<evidence type="ECO:0000313" key="12">
    <source>
        <dbReference type="Proteomes" id="UP001500418"/>
    </source>
</evidence>
<dbReference type="PROSITE" id="PS50263">
    <property type="entry name" value="CN_HYDROLASE"/>
    <property type="match status" value="1"/>
</dbReference>
<protein>
    <recommendedName>
        <fullName evidence="8">Apolipoprotein N-acyltransferase</fullName>
        <shortName evidence="8">ALP N-acyltransferase</shortName>
        <ecNumber evidence="8">2.3.1.269</ecNumber>
    </recommendedName>
</protein>
<keyword evidence="3 8" id="KW-0808">Transferase</keyword>
<feature type="transmembrane region" description="Helical" evidence="8">
    <location>
        <begin position="376"/>
        <end position="395"/>
    </location>
</feature>
<evidence type="ECO:0000256" key="2">
    <source>
        <dbReference type="ARBA" id="ARBA00022475"/>
    </source>
</evidence>
<dbReference type="EC" id="2.3.1.269" evidence="8"/>
<evidence type="ECO:0000256" key="4">
    <source>
        <dbReference type="ARBA" id="ARBA00022692"/>
    </source>
</evidence>
<evidence type="ECO:0000313" key="11">
    <source>
        <dbReference type="EMBL" id="GAA0916341.1"/>
    </source>
</evidence>
<feature type="compositionally biased region" description="Gly residues" evidence="9">
    <location>
        <begin position="39"/>
        <end position="57"/>
    </location>
</feature>
<dbReference type="Proteomes" id="UP001500418">
    <property type="component" value="Unassembled WGS sequence"/>
</dbReference>
<dbReference type="Gene3D" id="3.60.110.10">
    <property type="entry name" value="Carbon-nitrogen hydrolase"/>
    <property type="match status" value="1"/>
</dbReference>
<feature type="region of interest" description="Disordered" evidence="9">
    <location>
        <begin position="1"/>
        <end position="106"/>
    </location>
</feature>
<dbReference type="InterPro" id="IPR003010">
    <property type="entry name" value="C-N_Hydrolase"/>
</dbReference>
<proteinExistence type="inferred from homology"/>
<evidence type="ECO:0000256" key="5">
    <source>
        <dbReference type="ARBA" id="ARBA00022989"/>
    </source>
</evidence>
<keyword evidence="2 8" id="KW-1003">Cell membrane</keyword>
<feature type="transmembrane region" description="Helical" evidence="8">
    <location>
        <begin position="342"/>
        <end position="364"/>
    </location>
</feature>
<accession>A0ABN1NTM4</accession>
<feature type="compositionally biased region" description="Low complexity" evidence="9">
    <location>
        <begin position="136"/>
        <end position="153"/>
    </location>
</feature>
<comment type="similarity">
    <text evidence="8">Belongs to the CN hydrolase family. Apolipoprotein N-acyltransferase subfamily.</text>
</comment>
<feature type="transmembrane region" description="Helical" evidence="8">
    <location>
        <begin position="238"/>
        <end position="256"/>
    </location>
</feature>
<dbReference type="PANTHER" id="PTHR38686:SF1">
    <property type="entry name" value="APOLIPOPROTEIN N-ACYLTRANSFERASE"/>
    <property type="match status" value="1"/>
</dbReference>
<dbReference type="NCBIfam" id="TIGR00546">
    <property type="entry name" value="lnt"/>
    <property type="match status" value="1"/>
</dbReference>
<dbReference type="InterPro" id="IPR045378">
    <property type="entry name" value="LNT_N"/>
</dbReference>